<reference evidence="1 2" key="1">
    <citation type="submission" date="2019-02" db="EMBL/GenBank/DDBJ databases">
        <title>Genome sequencing of the rare red list fungi Bondarzewia mesenterica.</title>
        <authorList>
            <person name="Buettner E."/>
            <person name="Kellner H."/>
        </authorList>
    </citation>
    <scope>NUCLEOTIDE SEQUENCE [LARGE SCALE GENOMIC DNA]</scope>
    <source>
        <strain evidence="1 2">DSM 108281</strain>
    </source>
</reference>
<dbReference type="AlphaFoldDB" id="A0A4S4LQP6"/>
<sequence length="190" mass="21143">MPSTKFTAQPASSMPFVSANYREDFVGSVPIIRVMEGRRTLYLLLRLFYLMDSPDLSELANIRVVLRALVKYMIDSYAQTVHSALFNRSCGKCPGERHGVPLRSSKDSEHRTVDDAGESLPLSLACTSRRSRTGLRGRLSALAAISRSLQSDSPASHAVTALDPPLLELRPRRRAQFFGIQKCTCSRNRT</sequence>
<dbReference type="OrthoDB" id="3357985at2759"/>
<dbReference type="EMBL" id="SGPL01000260">
    <property type="protein sequence ID" value="THH14639.1"/>
    <property type="molecule type" value="Genomic_DNA"/>
</dbReference>
<name>A0A4S4LQP6_9AGAM</name>
<evidence type="ECO:0000313" key="2">
    <source>
        <dbReference type="Proteomes" id="UP000310158"/>
    </source>
</evidence>
<comment type="caution">
    <text evidence="1">The sequence shown here is derived from an EMBL/GenBank/DDBJ whole genome shotgun (WGS) entry which is preliminary data.</text>
</comment>
<proteinExistence type="predicted"/>
<accession>A0A4S4LQP6</accession>
<gene>
    <name evidence="1" type="ORF">EW146_g5719</name>
</gene>
<keyword evidence="2" id="KW-1185">Reference proteome</keyword>
<protein>
    <submittedName>
        <fullName evidence="1">Uncharacterized protein</fullName>
    </submittedName>
</protein>
<evidence type="ECO:0000313" key="1">
    <source>
        <dbReference type="EMBL" id="THH14639.1"/>
    </source>
</evidence>
<organism evidence="1 2">
    <name type="scientific">Bondarzewia mesenterica</name>
    <dbReference type="NCBI Taxonomy" id="1095465"/>
    <lineage>
        <taxon>Eukaryota</taxon>
        <taxon>Fungi</taxon>
        <taxon>Dikarya</taxon>
        <taxon>Basidiomycota</taxon>
        <taxon>Agaricomycotina</taxon>
        <taxon>Agaricomycetes</taxon>
        <taxon>Russulales</taxon>
        <taxon>Bondarzewiaceae</taxon>
        <taxon>Bondarzewia</taxon>
    </lineage>
</organism>
<dbReference type="Proteomes" id="UP000310158">
    <property type="component" value="Unassembled WGS sequence"/>
</dbReference>